<protein>
    <submittedName>
        <fullName evidence="1">Uncharacterized protein</fullName>
    </submittedName>
</protein>
<dbReference type="AlphaFoldDB" id="A0A137P8B6"/>
<feature type="non-terminal residue" evidence="1">
    <location>
        <position position="73"/>
    </location>
</feature>
<organism evidence="1 2">
    <name type="scientific">Conidiobolus coronatus (strain ATCC 28846 / CBS 209.66 / NRRL 28638)</name>
    <name type="common">Delacroixia coronata</name>
    <dbReference type="NCBI Taxonomy" id="796925"/>
    <lineage>
        <taxon>Eukaryota</taxon>
        <taxon>Fungi</taxon>
        <taxon>Fungi incertae sedis</taxon>
        <taxon>Zoopagomycota</taxon>
        <taxon>Entomophthoromycotina</taxon>
        <taxon>Entomophthoromycetes</taxon>
        <taxon>Entomophthorales</taxon>
        <taxon>Ancylistaceae</taxon>
        <taxon>Conidiobolus</taxon>
    </lineage>
</organism>
<accession>A0A137P8B6</accession>
<proteinExistence type="predicted"/>
<evidence type="ECO:0000313" key="1">
    <source>
        <dbReference type="EMBL" id="KXN71222.1"/>
    </source>
</evidence>
<dbReference type="EMBL" id="KQ964480">
    <property type="protein sequence ID" value="KXN71222.1"/>
    <property type="molecule type" value="Genomic_DNA"/>
</dbReference>
<sequence>MNLTYILLYSVSIIAGRFVSTTIRENKLYAISNTDSDNNFQVTVYDLKEGLVRDIFNKGTSYSLAKLESGFDL</sequence>
<keyword evidence="2" id="KW-1185">Reference proteome</keyword>
<evidence type="ECO:0000313" key="2">
    <source>
        <dbReference type="Proteomes" id="UP000070444"/>
    </source>
</evidence>
<name>A0A137P8B6_CONC2</name>
<reference evidence="1 2" key="1">
    <citation type="journal article" date="2015" name="Genome Biol. Evol.">
        <title>Phylogenomic analyses indicate that early fungi evolved digesting cell walls of algal ancestors of land plants.</title>
        <authorList>
            <person name="Chang Y."/>
            <person name="Wang S."/>
            <person name="Sekimoto S."/>
            <person name="Aerts A.L."/>
            <person name="Choi C."/>
            <person name="Clum A."/>
            <person name="LaButti K.M."/>
            <person name="Lindquist E.A."/>
            <person name="Yee Ngan C."/>
            <person name="Ohm R.A."/>
            <person name="Salamov A.A."/>
            <person name="Grigoriev I.V."/>
            <person name="Spatafora J.W."/>
            <person name="Berbee M.L."/>
        </authorList>
    </citation>
    <scope>NUCLEOTIDE SEQUENCE [LARGE SCALE GENOMIC DNA]</scope>
    <source>
        <strain evidence="1 2">NRRL 28638</strain>
    </source>
</reference>
<gene>
    <name evidence="1" type="ORF">CONCODRAFT_6115</name>
</gene>
<dbReference type="Proteomes" id="UP000070444">
    <property type="component" value="Unassembled WGS sequence"/>
</dbReference>